<evidence type="ECO:0000313" key="2">
    <source>
        <dbReference type="EMBL" id="AVM47839.1"/>
    </source>
</evidence>
<evidence type="ECO:0000313" key="3">
    <source>
        <dbReference type="Proteomes" id="UP000237883"/>
    </source>
</evidence>
<accession>A0A2S0L3J1</accession>
<dbReference type="EMBL" id="CP027228">
    <property type="protein sequence ID" value="AVM47839.1"/>
    <property type="molecule type" value="Genomic_DNA"/>
</dbReference>
<protein>
    <submittedName>
        <fullName evidence="2">Uncharacterized protein</fullName>
    </submittedName>
</protein>
<name>A0A2S0L3J1_9FIRM</name>
<dbReference type="OrthoDB" id="4424890at2"/>
<dbReference type="Proteomes" id="UP000237883">
    <property type="component" value="Chromosome"/>
</dbReference>
<keyword evidence="1" id="KW-1133">Transmembrane helix</keyword>
<sequence>MDKKLNFFTVATMYIGVIMGAIYQTATSTYYGFSITINNTPMKKTILSIGAIVAFIAGLTDFKKIVAILYPTQGYIGCIILILVAVNFIKIIINKLNNFNCG</sequence>
<dbReference type="RefSeq" id="WP_106056918.1">
    <property type="nucleotide sequence ID" value="NZ_CP027228.1"/>
</dbReference>
<dbReference type="AlphaFoldDB" id="A0A2S0L3J1"/>
<gene>
    <name evidence="2" type="ORF">C5Q96_02810</name>
</gene>
<evidence type="ECO:0000256" key="1">
    <source>
        <dbReference type="SAM" id="Phobius"/>
    </source>
</evidence>
<proteinExistence type="predicted"/>
<dbReference type="KEGG" id="mdv:C5Q96_02810"/>
<reference evidence="3" key="1">
    <citation type="submission" date="2018-02" db="EMBL/GenBank/DDBJ databases">
        <authorList>
            <person name="Holder M.E."/>
            <person name="Ajami N.J."/>
            <person name="Petrosino J.F."/>
        </authorList>
    </citation>
    <scope>NUCLEOTIDE SEQUENCE [LARGE SCALE GENOMIC DNA]</scope>
    <source>
        <strain evidence="3">CCUG 47132</strain>
    </source>
</reference>
<dbReference type="GeneID" id="78391186"/>
<feature type="transmembrane region" description="Helical" evidence="1">
    <location>
        <begin position="7"/>
        <end position="26"/>
    </location>
</feature>
<feature type="transmembrane region" description="Helical" evidence="1">
    <location>
        <begin position="74"/>
        <end position="93"/>
    </location>
</feature>
<feature type="transmembrane region" description="Helical" evidence="1">
    <location>
        <begin position="46"/>
        <end position="62"/>
    </location>
</feature>
<keyword evidence="3" id="KW-1185">Reference proteome</keyword>
<keyword evidence="1" id="KW-0812">Transmembrane</keyword>
<organism evidence="2 3">
    <name type="scientific">Mogibacterium diversum</name>
    <dbReference type="NCBI Taxonomy" id="114527"/>
    <lineage>
        <taxon>Bacteria</taxon>
        <taxon>Bacillati</taxon>
        <taxon>Bacillota</taxon>
        <taxon>Clostridia</taxon>
        <taxon>Peptostreptococcales</taxon>
        <taxon>Anaerovoracaceae</taxon>
        <taxon>Mogibacterium</taxon>
    </lineage>
</organism>
<keyword evidence="1" id="KW-0472">Membrane</keyword>